<evidence type="ECO:0008006" key="2">
    <source>
        <dbReference type="Google" id="ProtNLM"/>
    </source>
</evidence>
<gene>
    <name evidence="1" type="ORF">ID854_04500</name>
</gene>
<protein>
    <recommendedName>
        <fullName evidence="2">ArsR family transcriptional regulator</fullName>
    </recommendedName>
</protein>
<dbReference type="EMBL" id="JACXBF010000117">
    <property type="protein sequence ID" value="MBD2799736.1"/>
    <property type="molecule type" value="Genomic_DNA"/>
</dbReference>
<dbReference type="RefSeq" id="WP_323868508.1">
    <property type="nucleotide sequence ID" value="NZ_JACXBF010000117.1"/>
</dbReference>
<proteinExistence type="predicted"/>
<reference evidence="1" key="2">
    <citation type="journal article" date="2024" name="Toxins">
        <title>Genome Sequence Analysis of Native Xenorhabdus Strains Isolated from Entomopathogenic Nematodes in Argentina.</title>
        <authorList>
            <person name="Palma L."/>
            <person name="Frizzo L."/>
            <person name="Kaiser S."/>
            <person name="Berry C."/>
            <person name="Caballero P."/>
            <person name="Bode H.B."/>
            <person name="Del Valle E.E."/>
        </authorList>
    </citation>
    <scope>NUCLEOTIDE SEQUENCE</scope>
    <source>
        <strain evidence="1">M</strain>
    </source>
</reference>
<comment type="caution">
    <text evidence="1">The sequence shown here is derived from an EMBL/GenBank/DDBJ whole genome shotgun (WGS) entry which is preliminary data.</text>
</comment>
<dbReference type="AlphaFoldDB" id="A0AAW3YQ35"/>
<dbReference type="Proteomes" id="UP001193920">
    <property type="component" value="Unassembled WGS sequence"/>
</dbReference>
<reference evidence="1" key="1">
    <citation type="submission" date="2020-09" db="EMBL/GenBank/DDBJ databases">
        <authorList>
            <person name="Palma L."/>
            <person name="Caballero P."/>
            <person name="Berry C."/>
            <person name="Del Valle E."/>
        </authorList>
    </citation>
    <scope>NUCLEOTIDE SEQUENCE</scope>
    <source>
        <strain evidence="1">M</strain>
    </source>
</reference>
<sequence length="77" mass="8882">MSSLGINCDIRSSSRRKFARPCLDWSERYAHLGGFLGALLLEHFLEKKWAFRQLDSRELVLTESGKRVLQKKFGVVV</sequence>
<name>A0AAW3YQ35_9GAMM</name>
<organism evidence="1">
    <name type="scientific">Xenorhabdus szentirmaii</name>
    <dbReference type="NCBI Taxonomy" id="290112"/>
    <lineage>
        <taxon>Bacteria</taxon>
        <taxon>Pseudomonadati</taxon>
        <taxon>Pseudomonadota</taxon>
        <taxon>Gammaproteobacteria</taxon>
        <taxon>Enterobacterales</taxon>
        <taxon>Morganellaceae</taxon>
        <taxon>Xenorhabdus</taxon>
    </lineage>
</organism>
<accession>A0AAW3YQ35</accession>
<evidence type="ECO:0000313" key="1">
    <source>
        <dbReference type="EMBL" id="MBD2799736.1"/>
    </source>
</evidence>